<reference evidence="2 3" key="1">
    <citation type="submission" date="2024-10" db="EMBL/GenBank/DDBJ databases">
        <authorList>
            <person name="Kim D."/>
        </authorList>
    </citation>
    <scope>NUCLEOTIDE SEQUENCE [LARGE SCALE GENOMIC DNA]</scope>
    <source>
        <strain evidence="2">BH-2024</strain>
    </source>
</reference>
<protein>
    <submittedName>
        <fullName evidence="2">Uncharacterized protein</fullName>
    </submittedName>
</protein>
<feature type="transmembrane region" description="Helical" evidence="1">
    <location>
        <begin position="86"/>
        <end position="106"/>
    </location>
</feature>
<feature type="transmembrane region" description="Helical" evidence="1">
    <location>
        <begin position="118"/>
        <end position="139"/>
    </location>
</feature>
<sequence length="173" mass="19894">MCCYSCSSKWMCWCGFHVTTGSIVVAWIYLLAGFFDFLFAINLFFYRISIVHFINLISAILLMCGSVPIIVGAVRRKRTSKMYRPFLITTAISLVLTEIAGIIRFTRNGNHATVFSYLWPYILVPIVSIWLYSIVYRAYKFEQQNEEEKNGGPFGQNAKVINQQYAKVMPMPI</sequence>
<keyword evidence="3" id="KW-1185">Reference proteome</keyword>
<evidence type="ECO:0000256" key="1">
    <source>
        <dbReference type="SAM" id="Phobius"/>
    </source>
</evidence>
<gene>
    <name evidence="2" type="ORF">niasHT_008591</name>
</gene>
<comment type="caution">
    <text evidence="2">The sequence shown here is derived from an EMBL/GenBank/DDBJ whole genome shotgun (WGS) entry which is preliminary data.</text>
</comment>
<accession>A0ABD2M396</accession>
<proteinExistence type="predicted"/>
<dbReference type="Proteomes" id="UP001620626">
    <property type="component" value="Unassembled WGS sequence"/>
</dbReference>
<name>A0ABD2M396_9BILA</name>
<keyword evidence="1" id="KW-0472">Membrane</keyword>
<evidence type="ECO:0000313" key="3">
    <source>
        <dbReference type="Proteomes" id="UP001620626"/>
    </source>
</evidence>
<keyword evidence="1" id="KW-0812">Transmembrane</keyword>
<feature type="transmembrane region" description="Helical" evidence="1">
    <location>
        <begin position="12"/>
        <end position="32"/>
    </location>
</feature>
<dbReference type="EMBL" id="JBICBT010000165">
    <property type="protein sequence ID" value="KAL3121997.1"/>
    <property type="molecule type" value="Genomic_DNA"/>
</dbReference>
<organism evidence="2 3">
    <name type="scientific">Heterodera trifolii</name>
    <dbReference type="NCBI Taxonomy" id="157864"/>
    <lineage>
        <taxon>Eukaryota</taxon>
        <taxon>Metazoa</taxon>
        <taxon>Ecdysozoa</taxon>
        <taxon>Nematoda</taxon>
        <taxon>Chromadorea</taxon>
        <taxon>Rhabditida</taxon>
        <taxon>Tylenchina</taxon>
        <taxon>Tylenchomorpha</taxon>
        <taxon>Tylenchoidea</taxon>
        <taxon>Heteroderidae</taxon>
        <taxon>Heteroderinae</taxon>
        <taxon>Heterodera</taxon>
    </lineage>
</organism>
<evidence type="ECO:0000313" key="2">
    <source>
        <dbReference type="EMBL" id="KAL3121997.1"/>
    </source>
</evidence>
<keyword evidence="1" id="KW-1133">Transmembrane helix</keyword>
<dbReference type="AlphaFoldDB" id="A0ABD2M396"/>
<feature type="transmembrane region" description="Helical" evidence="1">
    <location>
        <begin position="44"/>
        <end position="74"/>
    </location>
</feature>